<keyword evidence="1" id="KW-0812">Transmembrane</keyword>
<accession>G2ECB1</accession>
<dbReference type="Proteomes" id="UP000003730">
    <property type="component" value="Unassembled WGS sequence"/>
</dbReference>
<reference evidence="2 3" key="1">
    <citation type="journal article" date="2008" name="Int. J. Syst. Evol. Microbiol.">
        <title>Bizionia argentinensis sp. nov., isolated from surface marine water in Antarctica.</title>
        <authorList>
            <person name="Bercovich A."/>
            <person name="Vazquez S.C."/>
            <person name="Yankilevich P."/>
            <person name="Coria S.H."/>
            <person name="Foti M."/>
            <person name="Hernandez E."/>
            <person name="Vidal A."/>
            <person name="Ruberto L."/>
            <person name="Melo C."/>
            <person name="Marenssi S."/>
            <person name="Criscuolo M."/>
            <person name="Memoli M."/>
            <person name="Arguelles M."/>
            <person name="Mac Cormack W.P."/>
        </authorList>
    </citation>
    <scope>NUCLEOTIDE SEQUENCE [LARGE SCALE GENOMIC DNA]</scope>
    <source>
        <strain evidence="2 3">JUB59</strain>
    </source>
</reference>
<comment type="caution">
    <text evidence="2">The sequence shown here is derived from an EMBL/GenBank/DDBJ whole genome shotgun (WGS) entry which is preliminary data.</text>
</comment>
<keyword evidence="3" id="KW-1185">Reference proteome</keyword>
<feature type="transmembrane region" description="Helical" evidence="1">
    <location>
        <begin position="44"/>
        <end position="63"/>
    </location>
</feature>
<evidence type="ECO:0000313" key="2">
    <source>
        <dbReference type="EMBL" id="EGV43938.2"/>
    </source>
</evidence>
<keyword evidence="1" id="KW-0472">Membrane</keyword>
<organism evidence="2 3">
    <name type="scientific">Bizionia argentinensis JUB59</name>
    <dbReference type="NCBI Taxonomy" id="1046627"/>
    <lineage>
        <taxon>Bacteria</taxon>
        <taxon>Pseudomonadati</taxon>
        <taxon>Bacteroidota</taxon>
        <taxon>Flavobacteriia</taxon>
        <taxon>Flavobacteriales</taxon>
        <taxon>Flavobacteriaceae</taxon>
        <taxon>Bizionia</taxon>
    </lineage>
</organism>
<dbReference type="AlphaFoldDB" id="G2ECB1"/>
<evidence type="ECO:0000256" key="1">
    <source>
        <dbReference type="SAM" id="Phobius"/>
    </source>
</evidence>
<gene>
    <name evidence="2" type="ORF">BZARG_2353</name>
</gene>
<dbReference type="InterPro" id="IPR021215">
    <property type="entry name" value="DUF2752"/>
</dbReference>
<protein>
    <submittedName>
        <fullName evidence="2">DUF2752 domain-containing protein</fullName>
    </submittedName>
</protein>
<name>G2ECB1_9FLAO</name>
<dbReference type="OrthoDB" id="9815897at2"/>
<keyword evidence="1" id="KW-1133">Transmembrane helix</keyword>
<feature type="transmembrane region" description="Helical" evidence="1">
    <location>
        <begin position="75"/>
        <end position="94"/>
    </location>
</feature>
<sequence>MSSLEGFMLPCFTKQIFGADCMGCGLQRSVLLIYNGELIAAFKMYPAVFPLIALFIFIGINIFFKFQHSNKIINLLAIITISVIMVSFIFKLLIN</sequence>
<dbReference type="eggNOG" id="ENOG5032Y6U">
    <property type="taxonomic scope" value="Bacteria"/>
</dbReference>
<proteinExistence type="predicted"/>
<evidence type="ECO:0000313" key="3">
    <source>
        <dbReference type="Proteomes" id="UP000003730"/>
    </source>
</evidence>
<dbReference type="RefSeq" id="WP_040288064.1">
    <property type="nucleotide sequence ID" value="NZ_AFXZ01000015.1"/>
</dbReference>
<dbReference type="Pfam" id="PF10825">
    <property type="entry name" value="DUF2752"/>
    <property type="match status" value="1"/>
</dbReference>
<dbReference type="EMBL" id="AFXZ01000015">
    <property type="protein sequence ID" value="EGV43938.2"/>
    <property type="molecule type" value="Genomic_DNA"/>
</dbReference>
<dbReference type="STRING" id="1046627.BZARG_2353"/>